<reference evidence="1 2" key="1">
    <citation type="journal article" date="2021" name="Commun. Biol.">
        <title>Genomic insights into the host specific adaptation of the Pneumocystis genus.</title>
        <authorList>
            <person name="Cisse O.H."/>
            <person name="Ma L."/>
            <person name="Dekker J.P."/>
            <person name="Khil P.P."/>
            <person name="Youn J.-H."/>
            <person name="Brenchley J.M."/>
            <person name="Blair R."/>
            <person name="Pahar B."/>
            <person name="Chabe M."/>
            <person name="Van Rompay K.K.A."/>
            <person name="Keesler R."/>
            <person name="Sukura A."/>
            <person name="Hirsch V."/>
            <person name="Kutty G."/>
            <person name="Liu Y."/>
            <person name="Peng L."/>
            <person name="Chen J."/>
            <person name="Song J."/>
            <person name="Weissenbacher-Lang C."/>
            <person name="Xu J."/>
            <person name="Upham N.S."/>
            <person name="Stajich J.E."/>
            <person name="Cuomo C.A."/>
            <person name="Cushion M.T."/>
            <person name="Kovacs J.A."/>
        </authorList>
    </citation>
    <scope>NUCLEOTIDE SEQUENCE [LARGE SCALE GENOMIC DNA]</scope>
    <source>
        <strain evidence="1 2">RABM</strain>
    </source>
</reference>
<accession>A0ACB7C9Z5</accession>
<keyword evidence="2" id="KW-1185">Reference proteome</keyword>
<dbReference type="Proteomes" id="UP000768646">
    <property type="component" value="Unassembled WGS sequence"/>
</dbReference>
<comment type="caution">
    <text evidence="1">The sequence shown here is derived from an EMBL/GenBank/DDBJ whole genome shotgun (WGS) entry which is preliminary data.</text>
</comment>
<protein>
    <submittedName>
        <fullName evidence="1">Uncharacterized protein</fullName>
    </submittedName>
</protein>
<evidence type="ECO:0000313" key="1">
    <source>
        <dbReference type="EMBL" id="KAG4304200.1"/>
    </source>
</evidence>
<organism evidence="1 2">
    <name type="scientific">Pneumocystis oryctolagi</name>
    <dbReference type="NCBI Taxonomy" id="42067"/>
    <lineage>
        <taxon>Eukaryota</taxon>
        <taxon>Fungi</taxon>
        <taxon>Dikarya</taxon>
        <taxon>Ascomycota</taxon>
        <taxon>Taphrinomycotina</taxon>
        <taxon>Pneumocystomycetes</taxon>
        <taxon>Pneumocystaceae</taxon>
        <taxon>Pneumocystis</taxon>
    </lineage>
</organism>
<proteinExistence type="predicted"/>
<evidence type="ECO:0000313" key="2">
    <source>
        <dbReference type="Proteomes" id="UP000768646"/>
    </source>
</evidence>
<sequence length="177" mass="20932">MIILLLFNNISEKNLLSYNDIRIATSIPDQELTKNLQSLACGKYKILTKIPNSKNIEISDKFLFNKDISFSKKKIKILITTKNKIKSKKHDNIIENVEESRKYQIEAAIIRIMKNHKTLDHTTLIEETTKHLSPYFSLNPLIIKRRIESLIEREYIQKHDKDHKIYNYLVSIMKYII</sequence>
<name>A0ACB7C9Z5_9ASCO</name>
<dbReference type="EMBL" id="JABTEG010000010">
    <property type="protein sequence ID" value="KAG4304200.1"/>
    <property type="molecule type" value="Genomic_DNA"/>
</dbReference>
<gene>
    <name evidence="1" type="ORF">PORY_002381</name>
</gene>